<sequence>MSASAAGNPAIPPSSSTPPSASPFPRPSL</sequence>
<protein>
    <submittedName>
        <fullName evidence="2">Uncharacterized protein</fullName>
    </submittedName>
</protein>
<accession>A0A0A9FJT0</accession>
<reference evidence="2" key="1">
    <citation type="submission" date="2014-09" db="EMBL/GenBank/DDBJ databases">
        <authorList>
            <person name="Magalhaes I.L.F."/>
            <person name="Oliveira U."/>
            <person name="Santos F.R."/>
            <person name="Vidigal T.H.D.A."/>
            <person name="Brescovit A.D."/>
            <person name="Santos A.J."/>
        </authorList>
    </citation>
    <scope>NUCLEOTIDE SEQUENCE</scope>
    <source>
        <tissue evidence="2">Shoot tissue taken approximately 20 cm above the soil surface</tissue>
    </source>
</reference>
<dbReference type="AlphaFoldDB" id="A0A0A9FJT0"/>
<name>A0A0A9FJT0_ARUDO</name>
<feature type="region of interest" description="Disordered" evidence="1">
    <location>
        <begin position="1"/>
        <end position="29"/>
    </location>
</feature>
<feature type="compositionally biased region" description="Pro residues" evidence="1">
    <location>
        <begin position="10"/>
        <end position="29"/>
    </location>
</feature>
<evidence type="ECO:0000256" key="1">
    <source>
        <dbReference type="SAM" id="MobiDB-lite"/>
    </source>
</evidence>
<proteinExistence type="predicted"/>
<dbReference type="EMBL" id="GBRH01186407">
    <property type="protein sequence ID" value="JAE11489.1"/>
    <property type="molecule type" value="Transcribed_RNA"/>
</dbReference>
<reference evidence="2" key="2">
    <citation type="journal article" date="2015" name="Data Brief">
        <title>Shoot transcriptome of the giant reed, Arundo donax.</title>
        <authorList>
            <person name="Barrero R.A."/>
            <person name="Guerrero F.D."/>
            <person name="Moolhuijzen P."/>
            <person name="Goolsby J.A."/>
            <person name="Tidwell J."/>
            <person name="Bellgard S.E."/>
            <person name="Bellgard M.I."/>
        </authorList>
    </citation>
    <scope>NUCLEOTIDE SEQUENCE</scope>
    <source>
        <tissue evidence="2">Shoot tissue taken approximately 20 cm above the soil surface</tissue>
    </source>
</reference>
<evidence type="ECO:0000313" key="2">
    <source>
        <dbReference type="EMBL" id="JAE11489.1"/>
    </source>
</evidence>
<organism evidence="2">
    <name type="scientific">Arundo donax</name>
    <name type="common">Giant reed</name>
    <name type="synonym">Donax arundinaceus</name>
    <dbReference type="NCBI Taxonomy" id="35708"/>
    <lineage>
        <taxon>Eukaryota</taxon>
        <taxon>Viridiplantae</taxon>
        <taxon>Streptophyta</taxon>
        <taxon>Embryophyta</taxon>
        <taxon>Tracheophyta</taxon>
        <taxon>Spermatophyta</taxon>
        <taxon>Magnoliopsida</taxon>
        <taxon>Liliopsida</taxon>
        <taxon>Poales</taxon>
        <taxon>Poaceae</taxon>
        <taxon>PACMAD clade</taxon>
        <taxon>Arundinoideae</taxon>
        <taxon>Arundineae</taxon>
        <taxon>Arundo</taxon>
    </lineage>
</organism>